<reference evidence="1 2" key="1">
    <citation type="journal article" date="2013" name="PLoS ONE">
        <title>Genomic analysis of Melioribacter roseus, facultatively anaerobic organotrophic bacterium representing a novel deep lineage within Bacteriodetes/Chlorobi group.</title>
        <authorList>
            <person name="Kadnikov V.V."/>
            <person name="Mardanov A.V."/>
            <person name="Podosokorskaya O.A."/>
            <person name="Gavrilov S.N."/>
            <person name="Kublanov I.V."/>
            <person name="Beletsky A.V."/>
            <person name="Bonch-Osmolovskaya E.A."/>
            <person name="Ravin N.V."/>
        </authorList>
    </citation>
    <scope>NUCLEOTIDE SEQUENCE [LARGE SCALE GENOMIC DNA]</scope>
    <source>
        <strain evidence="2">JCM 17771 / P3M-2</strain>
    </source>
</reference>
<keyword evidence="2" id="KW-1185">Reference proteome</keyword>
<dbReference type="AlphaFoldDB" id="I6Z671"/>
<dbReference type="EMBL" id="CP003557">
    <property type="protein sequence ID" value="AFN74660.1"/>
    <property type="molecule type" value="Genomic_DNA"/>
</dbReference>
<gene>
    <name evidence="1" type="ordered locus">MROS_1423</name>
</gene>
<dbReference type="RefSeq" id="WP_014856094.1">
    <property type="nucleotide sequence ID" value="NC_018178.1"/>
</dbReference>
<dbReference type="Proteomes" id="UP000009011">
    <property type="component" value="Chromosome"/>
</dbReference>
<dbReference type="KEGG" id="mro:MROS_1423"/>
<dbReference type="HOGENOM" id="CLU_2106041_0_0_10"/>
<dbReference type="SUPFAM" id="SSF52172">
    <property type="entry name" value="CheY-like"/>
    <property type="match status" value="1"/>
</dbReference>
<sequence>MKPILILIANKFFLTNYAISCILQDLEGMKVTGAQEEKLKDEIRSQKPDMIIVETDMLKQDSVRLMKEIKEEFPRLKIMALVDSEDLFNLKRLLDLGLTAICPSPSLKKNCKERH</sequence>
<evidence type="ECO:0000313" key="1">
    <source>
        <dbReference type="EMBL" id="AFN74660.1"/>
    </source>
</evidence>
<evidence type="ECO:0000313" key="2">
    <source>
        <dbReference type="Proteomes" id="UP000009011"/>
    </source>
</evidence>
<name>I6Z671_MELRP</name>
<dbReference type="STRING" id="1191523.MROS_1423"/>
<protein>
    <submittedName>
        <fullName evidence="1">Uncharacterized protein</fullName>
    </submittedName>
</protein>
<dbReference type="eggNOG" id="COG2197">
    <property type="taxonomic scope" value="Bacteria"/>
</dbReference>
<dbReference type="Gene3D" id="3.40.50.2300">
    <property type="match status" value="1"/>
</dbReference>
<dbReference type="InterPro" id="IPR011006">
    <property type="entry name" value="CheY-like_superfamily"/>
</dbReference>
<dbReference type="OrthoDB" id="1013073at2"/>
<accession>I6Z671</accession>
<organism evidence="1 2">
    <name type="scientific">Melioribacter roseus (strain DSM 23840 / JCM 17771 / VKM B-2668 / P3M-2)</name>
    <dbReference type="NCBI Taxonomy" id="1191523"/>
    <lineage>
        <taxon>Bacteria</taxon>
        <taxon>Pseudomonadati</taxon>
        <taxon>Ignavibacteriota</taxon>
        <taxon>Ignavibacteria</taxon>
        <taxon>Ignavibacteriales</taxon>
        <taxon>Melioribacteraceae</taxon>
        <taxon>Melioribacter</taxon>
    </lineage>
</organism>
<proteinExistence type="predicted"/>